<dbReference type="PANTHER" id="PTHR30273:SF2">
    <property type="entry name" value="PROTEIN FECR"/>
    <property type="match status" value="1"/>
</dbReference>
<evidence type="ECO:0000259" key="2">
    <source>
        <dbReference type="Pfam" id="PF04773"/>
    </source>
</evidence>
<dbReference type="GO" id="GO:0016989">
    <property type="term" value="F:sigma factor antagonist activity"/>
    <property type="evidence" value="ECO:0007669"/>
    <property type="project" value="TreeGrafter"/>
</dbReference>
<dbReference type="Gene3D" id="3.55.50.30">
    <property type="match status" value="1"/>
</dbReference>
<dbReference type="AlphaFoldDB" id="A0AAE3M562"/>
<evidence type="ECO:0000313" key="4">
    <source>
        <dbReference type="EMBL" id="MCW3787324.1"/>
    </source>
</evidence>
<keyword evidence="1" id="KW-0472">Membrane</keyword>
<evidence type="ECO:0000259" key="3">
    <source>
        <dbReference type="Pfam" id="PF16344"/>
    </source>
</evidence>
<dbReference type="InterPro" id="IPR006860">
    <property type="entry name" value="FecR"/>
</dbReference>
<protein>
    <submittedName>
        <fullName evidence="4">DUF4974 domain-containing protein</fullName>
    </submittedName>
</protein>
<feature type="domain" description="FecR protein" evidence="2">
    <location>
        <begin position="129"/>
        <end position="222"/>
    </location>
</feature>
<dbReference type="Proteomes" id="UP001209229">
    <property type="component" value="Unassembled WGS sequence"/>
</dbReference>
<dbReference type="Gene3D" id="2.60.120.1440">
    <property type="match status" value="1"/>
</dbReference>
<dbReference type="EMBL" id="JAPDPJ010000027">
    <property type="protein sequence ID" value="MCW3787324.1"/>
    <property type="molecule type" value="Genomic_DNA"/>
</dbReference>
<proteinExistence type="predicted"/>
<keyword evidence="5" id="KW-1185">Reference proteome</keyword>
<gene>
    <name evidence="4" type="ORF">OM075_12660</name>
</gene>
<feature type="domain" description="Protein FecR C-terminal" evidence="3">
    <location>
        <begin position="266"/>
        <end position="331"/>
    </location>
</feature>
<name>A0AAE3M562_9BACT</name>
<dbReference type="RefSeq" id="WP_301190889.1">
    <property type="nucleotide sequence ID" value="NZ_JAPDPJ010000027.1"/>
</dbReference>
<reference evidence="4" key="1">
    <citation type="submission" date="2022-10" db="EMBL/GenBank/DDBJ databases">
        <authorList>
            <person name="Yu W.X."/>
        </authorList>
    </citation>
    <scope>NUCLEOTIDE SEQUENCE</scope>
    <source>
        <strain evidence="4">AAT</strain>
    </source>
</reference>
<feature type="transmembrane region" description="Helical" evidence="1">
    <location>
        <begin position="90"/>
        <end position="110"/>
    </location>
</feature>
<dbReference type="InterPro" id="IPR032508">
    <property type="entry name" value="FecR_C"/>
</dbReference>
<comment type="caution">
    <text evidence="4">The sequence shown here is derived from an EMBL/GenBank/DDBJ whole genome shotgun (WGS) entry which is preliminary data.</text>
</comment>
<evidence type="ECO:0000313" key="5">
    <source>
        <dbReference type="Proteomes" id="UP001209229"/>
    </source>
</evidence>
<keyword evidence="1" id="KW-0812">Transmembrane</keyword>
<dbReference type="InterPro" id="IPR012373">
    <property type="entry name" value="Ferrdict_sens_TM"/>
</dbReference>
<dbReference type="PANTHER" id="PTHR30273">
    <property type="entry name" value="PERIPLASMIC SIGNAL SENSOR AND SIGMA FACTOR ACTIVATOR FECR-RELATED"/>
    <property type="match status" value="1"/>
</dbReference>
<sequence>MIKQDEIQLLKRFFGGSANIEEEKSVYNLFYEHAEDKDFKHYVQDELKKYFESHKADEYNTDHIFYKVNYLISQQETEKKKQLVKQIYQWYAKVAAILILPILVGGYLWFNTKNVTNSNFAMQVSENIITVPMGARVNFTLPDGTYGWLNSGSSLSYSLPFNDNRKINLKGEGWFNVAHDTIHPFEIEAGKSKVEVLGTVFNLYAYPEEDFIELALEEGKVKFTPTENSTKGFEIKPNEKLLLEDGKIKISETEAYKFGAWREGNLVFRGDAMVDVAKRIERWYNVDVQIMDDELKKHSIRGTFQDDSLEEVLRFLSLISPLDYKIIDKKILNDNTITKKKVLIYKK</sequence>
<evidence type="ECO:0000256" key="1">
    <source>
        <dbReference type="SAM" id="Phobius"/>
    </source>
</evidence>
<dbReference type="Pfam" id="PF04773">
    <property type="entry name" value="FecR"/>
    <property type="match status" value="1"/>
</dbReference>
<dbReference type="Pfam" id="PF16344">
    <property type="entry name" value="FecR_C"/>
    <property type="match status" value="1"/>
</dbReference>
<organism evidence="4 5">
    <name type="scientific">Plebeiibacterium sediminum</name>
    <dbReference type="NCBI Taxonomy" id="2992112"/>
    <lineage>
        <taxon>Bacteria</taxon>
        <taxon>Pseudomonadati</taxon>
        <taxon>Bacteroidota</taxon>
        <taxon>Bacteroidia</taxon>
        <taxon>Marinilabiliales</taxon>
        <taxon>Marinilabiliaceae</taxon>
        <taxon>Plebeiibacterium</taxon>
    </lineage>
</organism>
<accession>A0AAE3M562</accession>
<keyword evidence="1" id="KW-1133">Transmembrane helix</keyword>